<gene>
    <name evidence="1" type="ordered locus">BCG9842_A0068</name>
</gene>
<organism evidence="1 2">
    <name type="scientific">Bacillus cereus (strain G9842)</name>
    <dbReference type="NCBI Taxonomy" id="405531"/>
    <lineage>
        <taxon>Bacteria</taxon>
        <taxon>Bacillati</taxon>
        <taxon>Bacillota</taxon>
        <taxon>Bacilli</taxon>
        <taxon>Bacillales</taxon>
        <taxon>Bacillaceae</taxon>
        <taxon>Bacillus</taxon>
        <taxon>Bacillus cereus group</taxon>
    </lineage>
</organism>
<reference evidence="1 2" key="1">
    <citation type="submission" date="2008-10" db="EMBL/GenBank/DDBJ databases">
        <title>Genome sequence of Bacillus cereus G9842.</title>
        <authorList>
            <person name="Dodson R.J."/>
            <person name="Durkin A.S."/>
            <person name="Rosovitz M.J."/>
            <person name="Rasko D.A."/>
            <person name="Hoffmaster A."/>
            <person name="Ravel J."/>
            <person name="Sutton G."/>
        </authorList>
    </citation>
    <scope>NUCLEOTIDE SEQUENCE [LARGE SCALE GENOMIC DNA]</scope>
    <source>
        <strain evidence="1 2">G9842</strain>
        <plasmid evidence="1 2">pG9842_140</plasmid>
    </source>
</reference>
<dbReference type="HOGENOM" id="CLU_2731360_0_0_9"/>
<proteinExistence type="predicted"/>
<protein>
    <submittedName>
        <fullName evidence="1">Uncharacterized protein</fullName>
    </submittedName>
</protein>
<dbReference type="KEGG" id="bcg:BCG9842_A0068"/>
<dbReference type="EMBL" id="CP001188">
    <property type="protein sequence ID" value="ACK98722.1"/>
    <property type="molecule type" value="Genomic_DNA"/>
</dbReference>
<dbReference type="AlphaFoldDB" id="B7IZR1"/>
<geneLocation type="plasmid" evidence="1 2">
    <name>pG9842_140</name>
</geneLocation>
<accession>B7IZR1</accession>
<evidence type="ECO:0000313" key="1">
    <source>
        <dbReference type="EMBL" id="ACK98722.1"/>
    </source>
</evidence>
<dbReference type="Proteomes" id="UP000006744">
    <property type="component" value="Plasmid pG9842_140"/>
</dbReference>
<name>B7IZR1_BACC2</name>
<keyword evidence="1" id="KW-0614">Plasmid</keyword>
<sequence>MEQIIRLQSKQKAALSQIEYLENKYIEINKQISALEKRQKEHDYNLHELYFQKGKIYADLELMRRVPKYED</sequence>
<evidence type="ECO:0000313" key="2">
    <source>
        <dbReference type="Proteomes" id="UP000006744"/>
    </source>
</evidence>
<dbReference type="RefSeq" id="WP_000435029.1">
    <property type="nucleotide sequence ID" value="NC_011774.1"/>
</dbReference>